<reference evidence="3" key="1">
    <citation type="submission" date="2017-02" db="EMBL/GenBank/DDBJ databases">
        <title>Comparative genomics and description of representatives of a novel lineage of planctomycetes thriving in anoxic sediments.</title>
        <authorList>
            <person name="Spring S."/>
            <person name="Bunk B."/>
            <person name="Sproer C."/>
            <person name="Klenk H.-P."/>
        </authorList>
    </citation>
    <scope>NUCLEOTIDE SEQUENCE [LARGE SCALE GENOMIC DNA]</scope>
    <source>
        <strain evidence="3">L21-RPul-D3</strain>
    </source>
</reference>
<protein>
    <recommendedName>
        <fullName evidence="4">PEP-CTERM protein-sorting domain-containing protein</fullName>
    </recommendedName>
</protein>
<evidence type="ECO:0000313" key="3">
    <source>
        <dbReference type="Proteomes" id="UP000188273"/>
    </source>
</evidence>
<gene>
    <name evidence="2" type="ORF">L21SP3_00863</name>
</gene>
<evidence type="ECO:0000313" key="2">
    <source>
        <dbReference type="EMBL" id="AQQ09065.1"/>
    </source>
</evidence>
<keyword evidence="1" id="KW-0732">Signal</keyword>
<dbReference type="EMBL" id="CP019633">
    <property type="protein sequence ID" value="AQQ09065.1"/>
    <property type="molecule type" value="Genomic_DNA"/>
</dbReference>
<dbReference type="RefSeq" id="WP_161488093.1">
    <property type="nucleotide sequence ID" value="NZ_CP019633.1"/>
</dbReference>
<accession>A0A1Q2HPA8</accession>
<feature type="chain" id="PRO_5012365656" description="PEP-CTERM protein-sorting domain-containing protein" evidence="1">
    <location>
        <begin position="21"/>
        <end position="272"/>
    </location>
</feature>
<dbReference type="AlphaFoldDB" id="A0A1Q2HPA8"/>
<evidence type="ECO:0000256" key="1">
    <source>
        <dbReference type="SAM" id="SignalP"/>
    </source>
</evidence>
<dbReference type="STRING" id="1940790.L21SP3_00863"/>
<sequence precursor="true">MKFKILASFLFCLFISSGYADCPLAHTHIGVNPTWRPDWSAPSSSELAEDTNSADNNKLWFFSLPPSHPKASTPGWPQWSNADGSTFLRLTPVMDGGSPVMKGGSSGKQLWSSSFMYSEAGGYGDPGGVQHLDGWHSAHGPQGKWNLDSVNQNITPEWDIFLKREDTSVASEDFFMLLPNDTPALMEDGDSYQLSKKWLDEKNAWGIHDHMTFNFWLTPEMGQEVTATFSAYDEGGLYSASDDYEFSFVTVPEPISLSFISAGGMWLLRRRR</sequence>
<dbReference type="Proteomes" id="UP000188273">
    <property type="component" value="Chromosome"/>
</dbReference>
<name>A0A1Q2HPA8_9BACT</name>
<keyword evidence="3" id="KW-1185">Reference proteome</keyword>
<organism evidence="2 3">
    <name type="scientific">Sedimentisphaera cyanobacteriorum</name>
    <dbReference type="NCBI Taxonomy" id="1940790"/>
    <lineage>
        <taxon>Bacteria</taxon>
        <taxon>Pseudomonadati</taxon>
        <taxon>Planctomycetota</taxon>
        <taxon>Phycisphaerae</taxon>
        <taxon>Sedimentisphaerales</taxon>
        <taxon>Sedimentisphaeraceae</taxon>
        <taxon>Sedimentisphaera</taxon>
    </lineage>
</organism>
<dbReference type="KEGG" id="pbu:L21SP3_00863"/>
<proteinExistence type="predicted"/>
<evidence type="ECO:0008006" key="4">
    <source>
        <dbReference type="Google" id="ProtNLM"/>
    </source>
</evidence>
<feature type="signal peptide" evidence="1">
    <location>
        <begin position="1"/>
        <end position="20"/>
    </location>
</feature>